<evidence type="ECO:0000256" key="1">
    <source>
        <dbReference type="SAM" id="SignalP"/>
    </source>
</evidence>
<evidence type="ECO:0000313" key="2">
    <source>
        <dbReference type="EMBL" id="UNI23252.1"/>
    </source>
</evidence>
<sequence>MHFSKVPALIFAAATALAQWENFPVALLHAGQNCTTREWVPVENNTCTSVKGYTYG</sequence>
<dbReference type="KEGG" id="ptkz:JDV02_009084"/>
<dbReference type="AlphaFoldDB" id="A0A9Q8VFX1"/>
<dbReference type="Proteomes" id="UP000829364">
    <property type="component" value="Chromosome 9"/>
</dbReference>
<dbReference type="RefSeq" id="XP_047846733.1">
    <property type="nucleotide sequence ID" value="XM_047990724.1"/>
</dbReference>
<dbReference type="GeneID" id="72071029"/>
<protein>
    <submittedName>
        <fullName evidence="2">Uncharacterized protein</fullName>
    </submittedName>
</protein>
<gene>
    <name evidence="2" type="ORF">JDV02_009084</name>
</gene>
<accession>A0A9Q8VFX1</accession>
<feature type="chain" id="PRO_5040198999" evidence="1">
    <location>
        <begin position="19"/>
        <end position="56"/>
    </location>
</feature>
<evidence type="ECO:0000313" key="3">
    <source>
        <dbReference type="Proteomes" id="UP000829364"/>
    </source>
</evidence>
<organism evidence="2 3">
    <name type="scientific">Purpureocillium takamizusanense</name>
    <dbReference type="NCBI Taxonomy" id="2060973"/>
    <lineage>
        <taxon>Eukaryota</taxon>
        <taxon>Fungi</taxon>
        <taxon>Dikarya</taxon>
        <taxon>Ascomycota</taxon>
        <taxon>Pezizomycotina</taxon>
        <taxon>Sordariomycetes</taxon>
        <taxon>Hypocreomycetidae</taxon>
        <taxon>Hypocreales</taxon>
        <taxon>Ophiocordycipitaceae</taxon>
        <taxon>Purpureocillium</taxon>
    </lineage>
</organism>
<feature type="signal peptide" evidence="1">
    <location>
        <begin position="1"/>
        <end position="18"/>
    </location>
</feature>
<name>A0A9Q8VFX1_9HYPO</name>
<reference evidence="2" key="1">
    <citation type="submission" date="2021-11" db="EMBL/GenBank/DDBJ databases">
        <title>Purpureocillium_takamizusanense_genome.</title>
        <authorList>
            <person name="Nguyen N.-H."/>
        </authorList>
    </citation>
    <scope>NUCLEOTIDE SEQUENCE</scope>
    <source>
        <strain evidence="2">PT3</strain>
    </source>
</reference>
<keyword evidence="1" id="KW-0732">Signal</keyword>
<proteinExistence type="predicted"/>
<keyword evidence="3" id="KW-1185">Reference proteome</keyword>
<dbReference type="EMBL" id="CP086362">
    <property type="protein sequence ID" value="UNI23252.1"/>
    <property type="molecule type" value="Genomic_DNA"/>
</dbReference>